<sequence length="246" mass="27550">GATGEKRFIEPLQGVARSPRLCALPDDKTLADLSEALFDTRYLITENFCEGELPKSSKYYDLGAASNGGAGASWKIDYASAASFASIPLFTSLYRDRCVTFDAIYAWEAEPAAKDWWEPVPDEERAKIRFYNAPVEELGCPETLLGRHPRHGSFLRLLLATASVEDFVVVKVDIDGGPELAIVEAIAERPELARLVDELYFEYHFEFDFDFGWGGSNWDGAGRTVDTAMNLMHRLRQAGIRAHFWI</sequence>
<name>A0ABP0J478_9DINO</name>
<feature type="non-terminal residue" evidence="1">
    <location>
        <position position="1"/>
    </location>
</feature>
<reference evidence="1 2" key="1">
    <citation type="submission" date="2024-02" db="EMBL/GenBank/DDBJ databases">
        <authorList>
            <person name="Chen Y."/>
            <person name="Shah S."/>
            <person name="Dougan E. K."/>
            <person name="Thang M."/>
            <person name="Chan C."/>
        </authorList>
    </citation>
    <scope>NUCLEOTIDE SEQUENCE [LARGE SCALE GENOMIC DNA]</scope>
</reference>
<protein>
    <recommendedName>
        <fullName evidence="3">Methyltransferase FkbM domain-containing protein</fullName>
    </recommendedName>
</protein>
<evidence type="ECO:0008006" key="3">
    <source>
        <dbReference type="Google" id="ProtNLM"/>
    </source>
</evidence>
<gene>
    <name evidence="1" type="ORF">SCF082_LOCUS10199</name>
</gene>
<dbReference type="EMBL" id="CAXAMM010005930">
    <property type="protein sequence ID" value="CAK9009163.1"/>
    <property type="molecule type" value="Genomic_DNA"/>
</dbReference>
<proteinExistence type="predicted"/>
<evidence type="ECO:0000313" key="2">
    <source>
        <dbReference type="Proteomes" id="UP001642464"/>
    </source>
</evidence>
<dbReference type="Proteomes" id="UP001642464">
    <property type="component" value="Unassembled WGS sequence"/>
</dbReference>
<organism evidence="1 2">
    <name type="scientific">Durusdinium trenchii</name>
    <dbReference type="NCBI Taxonomy" id="1381693"/>
    <lineage>
        <taxon>Eukaryota</taxon>
        <taxon>Sar</taxon>
        <taxon>Alveolata</taxon>
        <taxon>Dinophyceae</taxon>
        <taxon>Suessiales</taxon>
        <taxon>Symbiodiniaceae</taxon>
        <taxon>Durusdinium</taxon>
    </lineage>
</organism>
<evidence type="ECO:0000313" key="1">
    <source>
        <dbReference type="EMBL" id="CAK9009163.1"/>
    </source>
</evidence>
<comment type="caution">
    <text evidence="1">The sequence shown here is derived from an EMBL/GenBank/DDBJ whole genome shotgun (WGS) entry which is preliminary data.</text>
</comment>
<accession>A0ABP0J478</accession>
<keyword evidence="2" id="KW-1185">Reference proteome</keyword>